<dbReference type="InterPro" id="IPR008952">
    <property type="entry name" value="Tetraspanin_EC2_sf"/>
</dbReference>
<comment type="caution">
    <text evidence="5">The sequence shown here is derived from an EMBL/GenBank/DDBJ whole genome shotgun (WGS) entry which is preliminary data.</text>
</comment>
<comment type="subcellular location">
    <subcellularLocation>
        <location evidence="1">Membrane</location>
        <topology evidence="1">Multi-pass membrane protein</topology>
    </subcellularLocation>
</comment>
<sequence length="169" mass="19180">MELSASIWIWTNKDNMIDIGEIMSQYEENQEARLTLDAMQTSLQCCGSTGPSDWVKYRNHVINDISAPHSCCFSTKNNENNTITCSGYYQKGCSGPLKTFIHENAIKIITSAIIIVSIQIIDLVLSLTFRKTVTEKKVAIEMETWQIRNSSIYHPLSNGYNSYIHFDSI</sequence>
<reference evidence="5 6" key="1">
    <citation type="submission" date="2020-08" db="EMBL/GenBank/DDBJ databases">
        <title>Aphidius gifuensis genome sequencing and assembly.</title>
        <authorList>
            <person name="Du Z."/>
        </authorList>
    </citation>
    <scope>NUCLEOTIDE SEQUENCE [LARGE SCALE GENOMIC DNA]</scope>
    <source>
        <strain evidence="5">YNYX2018</strain>
        <tissue evidence="5">Adults</tissue>
    </source>
</reference>
<keyword evidence="3" id="KW-1133">Transmembrane helix</keyword>
<evidence type="ECO:0000256" key="2">
    <source>
        <dbReference type="ARBA" id="ARBA00022692"/>
    </source>
</evidence>
<dbReference type="OrthoDB" id="6239677at2759"/>
<dbReference type="GO" id="GO:0016020">
    <property type="term" value="C:membrane"/>
    <property type="evidence" value="ECO:0007669"/>
    <property type="project" value="UniProtKB-SubCell"/>
</dbReference>
<dbReference type="AlphaFoldDB" id="A0A834Y3M5"/>
<name>A0A834Y3M5_APHGI</name>
<gene>
    <name evidence="5" type="ORF">HCN44_010808</name>
</gene>
<dbReference type="CDD" id="cd03127">
    <property type="entry name" value="tetraspanin_LEL"/>
    <property type="match status" value="1"/>
</dbReference>
<dbReference type="InterPro" id="IPR018499">
    <property type="entry name" value="Tetraspanin/Peripherin"/>
</dbReference>
<dbReference type="EMBL" id="JACMRX010000002">
    <property type="protein sequence ID" value="KAF7996142.1"/>
    <property type="molecule type" value="Genomic_DNA"/>
</dbReference>
<proteinExistence type="predicted"/>
<evidence type="ECO:0000313" key="6">
    <source>
        <dbReference type="Proteomes" id="UP000639338"/>
    </source>
</evidence>
<keyword evidence="4" id="KW-0472">Membrane</keyword>
<accession>A0A834Y3M5</accession>
<evidence type="ECO:0000313" key="5">
    <source>
        <dbReference type="EMBL" id="KAF7996142.1"/>
    </source>
</evidence>
<evidence type="ECO:0000256" key="4">
    <source>
        <dbReference type="ARBA" id="ARBA00023136"/>
    </source>
</evidence>
<dbReference type="Gene3D" id="1.10.1450.10">
    <property type="entry name" value="Tetraspanin"/>
    <property type="match status" value="1"/>
</dbReference>
<evidence type="ECO:0000256" key="3">
    <source>
        <dbReference type="ARBA" id="ARBA00022989"/>
    </source>
</evidence>
<keyword evidence="6" id="KW-1185">Reference proteome</keyword>
<dbReference type="Proteomes" id="UP000639338">
    <property type="component" value="Unassembled WGS sequence"/>
</dbReference>
<evidence type="ECO:0000256" key="1">
    <source>
        <dbReference type="ARBA" id="ARBA00004141"/>
    </source>
</evidence>
<dbReference type="Pfam" id="PF00335">
    <property type="entry name" value="Tetraspanin"/>
    <property type="match status" value="1"/>
</dbReference>
<organism evidence="5 6">
    <name type="scientific">Aphidius gifuensis</name>
    <name type="common">Parasitoid wasp</name>
    <dbReference type="NCBI Taxonomy" id="684658"/>
    <lineage>
        <taxon>Eukaryota</taxon>
        <taxon>Metazoa</taxon>
        <taxon>Ecdysozoa</taxon>
        <taxon>Arthropoda</taxon>
        <taxon>Hexapoda</taxon>
        <taxon>Insecta</taxon>
        <taxon>Pterygota</taxon>
        <taxon>Neoptera</taxon>
        <taxon>Endopterygota</taxon>
        <taxon>Hymenoptera</taxon>
        <taxon>Apocrita</taxon>
        <taxon>Ichneumonoidea</taxon>
        <taxon>Braconidae</taxon>
        <taxon>Aphidiinae</taxon>
        <taxon>Aphidius</taxon>
    </lineage>
</organism>
<keyword evidence="2" id="KW-0812">Transmembrane</keyword>
<dbReference type="SUPFAM" id="SSF48652">
    <property type="entry name" value="Tetraspanin"/>
    <property type="match status" value="1"/>
</dbReference>
<protein>
    <submittedName>
        <fullName evidence="5">Uncharacterized protein</fullName>
    </submittedName>
</protein>